<organism evidence="2 3">
    <name type="scientific">Segatella bryantii</name>
    <name type="common">Prevotella bryantii</name>
    <dbReference type="NCBI Taxonomy" id="77095"/>
    <lineage>
        <taxon>Bacteria</taxon>
        <taxon>Pseudomonadati</taxon>
        <taxon>Bacteroidota</taxon>
        <taxon>Bacteroidia</taxon>
        <taxon>Bacteroidales</taxon>
        <taxon>Prevotellaceae</taxon>
        <taxon>Segatella</taxon>
    </lineage>
</organism>
<evidence type="ECO:0000313" key="3">
    <source>
        <dbReference type="Proteomes" id="UP000887043"/>
    </source>
</evidence>
<dbReference type="Proteomes" id="UP000887043">
    <property type="component" value="Unassembled WGS sequence"/>
</dbReference>
<name>A0AA37MM77_SEGBR</name>
<accession>A0AA37MM77</accession>
<gene>
    <name evidence="2" type="ORF">PRRU23_22390</name>
</gene>
<dbReference type="PROSITE" id="PS51257">
    <property type="entry name" value="PROKAR_LIPOPROTEIN"/>
    <property type="match status" value="1"/>
</dbReference>
<protein>
    <recommendedName>
        <fullName evidence="4">GLUG domain-containing protein</fullName>
    </recommendedName>
</protein>
<feature type="chain" id="PRO_5041333291" description="GLUG domain-containing protein" evidence="1">
    <location>
        <begin position="21"/>
        <end position="720"/>
    </location>
</feature>
<comment type="caution">
    <text evidence="2">The sequence shown here is derived from an EMBL/GenBank/DDBJ whole genome shotgun (WGS) entry which is preliminary data.</text>
</comment>
<sequence length="720" mass="76924">MKIRLSYIALLTTVMLQACSTDGDLLGTGDSDPQELKGITVSIMGSSLSSTRATATTPVIGVELGRNSFVADDQLMLTTFKRTSNAIDQFSYTDKEYVYSGTAWSMATKEKLYWTDAVSMHTIAGYSLPSSDYFWATGILSDTDTKCYYGALGGSYINGNLVLPDTVDYSAGNTTIQAQDLLLLHNAALSPEENQTAAALEMKHALSSVRVNVNVDDYSSGSSSVDYNEVTISDVIIKNQPVFYRWNQVGDSVISSTSQDDISTIAGADYSSDTKRMIKLWQASSTDDAKTGTKSESFYGLVVPQTKEYYNYYAKEGVVTVQPVQISFTVSYPNAKTGEVESHTYTTSVYGSNSSQVYFNPGKCTTIDINMNHKNEKLTTTVSFQDWQFVATPDQGELVKVTNYLSSADFTKVYTPADVEANASLDATWLHSSGNSYADEAGNDGSVTHPYLINTPDQLLTLAKMVNTDGVTFEGKYIVLNADIIMQASSDSTKAESSKSSKSAVVWPGIGTEEHTFLGTFWGANRYIHRLYGNPLFTAIGASGNVSRVQLHSISVAGDGVLANTNAGMIAGCRILGDATLTGTGSAQGAVVGTNTGDIVACYHVGNTQGVATHVGGLVGSNTGSLTGCYHTGTVTGGSVLGGIVAVSSLASDKFIYGCYYNSTLFTTGASIEGVTGYPRNTMVSSGFVTMLKTALSEKGYTGLDFEFRPANYPSLIDTY</sequence>
<keyword evidence="1" id="KW-0732">Signal</keyword>
<evidence type="ECO:0000256" key="1">
    <source>
        <dbReference type="SAM" id="SignalP"/>
    </source>
</evidence>
<dbReference type="RefSeq" id="WP_006281522.1">
    <property type="nucleotide sequence ID" value="NZ_BPTR01000001.1"/>
</dbReference>
<dbReference type="AlphaFoldDB" id="A0AA37MM77"/>
<evidence type="ECO:0008006" key="4">
    <source>
        <dbReference type="Google" id="ProtNLM"/>
    </source>
</evidence>
<dbReference type="EMBL" id="BPTR01000001">
    <property type="protein sequence ID" value="GJG28539.1"/>
    <property type="molecule type" value="Genomic_DNA"/>
</dbReference>
<reference evidence="2" key="1">
    <citation type="submission" date="2021-08" db="EMBL/GenBank/DDBJ databases">
        <title>Prevotella lacticifex sp. nov., isolated from rumen of cow.</title>
        <authorList>
            <person name="Shinkai T."/>
            <person name="Ikeyama N."/>
            <person name="Kumagai M."/>
            <person name="Ohmori H."/>
            <person name="Sakamoto M."/>
            <person name="Ohkuma M."/>
            <person name="Mitsumori M."/>
        </authorList>
    </citation>
    <scope>NUCLEOTIDE SEQUENCE</scope>
    <source>
        <strain evidence="2">DSM 11371</strain>
    </source>
</reference>
<feature type="signal peptide" evidence="1">
    <location>
        <begin position="1"/>
        <end position="20"/>
    </location>
</feature>
<evidence type="ECO:0000313" key="2">
    <source>
        <dbReference type="EMBL" id="GJG28539.1"/>
    </source>
</evidence>
<dbReference type="Gene3D" id="2.160.20.110">
    <property type="match status" value="1"/>
</dbReference>
<proteinExistence type="predicted"/>